<dbReference type="SUPFAM" id="SSF53098">
    <property type="entry name" value="Ribonuclease H-like"/>
    <property type="match status" value="1"/>
</dbReference>
<dbReference type="Gene3D" id="1.10.10.60">
    <property type="entry name" value="Homeodomain-like"/>
    <property type="match status" value="1"/>
</dbReference>
<dbReference type="EMBL" id="CP022957">
    <property type="protein sequence ID" value="ASV31087.1"/>
    <property type="molecule type" value="Genomic_DNA"/>
</dbReference>
<dbReference type="RefSeq" id="WP_094997699.1">
    <property type="nucleotide sequence ID" value="NZ_BMJL01000038.1"/>
</dbReference>
<dbReference type="InterPro" id="IPR001584">
    <property type="entry name" value="Integrase_cat-core"/>
</dbReference>
<dbReference type="Pfam" id="PF13276">
    <property type="entry name" value="HTH_21"/>
    <property type="match status" value="1"/>
</dbReference>
<organism evidence="4 5">
    <name type="scientific">Maribacter cobaltidurans</name>
    <dbReference type="NCBI Taxonomy" id="1178778"/>
    <lineage>
        <taxon>Bacteria</taxon>
        <taxon>Pseudomonadati</taxon>
        <taxon>Bacteroidota</taxon>
        <taxon>Flavobacteriia</taxon>
        <taxon>Flavobacteriales</taxon>
        <taxon>Flavobacteriaceae</taxon>
        <taxon>Maribacter</taxon>
    </lineage>
</organism>
<dbReference type="InterPro" id="IPR025948">
    <property type="entry name" value="HTH-like_dom"/>
</dbReference>
<dbReference type="Gene3D" id="3.30.420.10">
    <property type="entry name" value="Ribonuclease H-like superfamily/Ribonuclease H"/>
    <property type="match status" value="1"/>
</dbReference>
<dbReference type="GO" id="GO:0003677">
    <property type="term" value="F:DNA binding"/>
    <property type="evidence" value="ECO:0007669"/>
    <property type="project" value="InterPro"/>
</dbReference>
<dbReference type="Pfam" id="PF01527">
    <property type="entry name" value="HTH_Tnp_1"/>
    <property type="match status" value="1"/>
</dbReference>
<gene>
    <name evidence="3" type="ORF">CJ263_13180</name>
    <name evidence="4" type="ORF">CJ263_13610</name>
</gene>
<dbReference type="SUPFAM" id="SSF46689">
    <property type="entry name" value="Homeodomain-like"/>
    <property type="match status" value="1"/>
</dbReference>
<evidence type="ECO:0000259" key="2">
    <source>
        <dbReference type="PROSITE" id="PS50994"/>
    </source>
</evidence>
<name>A0A223V6X2_9FLAO</name>
<dbReference type="KEGG" id="marb:CJ263_13180"/>
<protein>
    <submittedName>
        <fullName evidence="4">IS3 family transposase</fullName>
    </submittedName>
</protein>
<dbReference type="AlphaFoldDB" id="A0A223V6X2"/>
<evidence type="ECO:0000313" key="5">
    <source>
        <dbReference type="Proteomes" id="UP000215244"/>
    </source>
</evidence>
<dbReference type="InterPro" id="IPR002514">
    <property type="entry name" value="Transposase_8"/>
</dbReference>
<sequence>MRKSKFSPTQIAKILKEFDNGKSVAEITRDHGVSSAAFYKWRSKYAGMSGKELKRIKELEEENRKLKQMYATLALDHQMAKEIIEKKPLRPCRKRSIGKDLAHYGISRACRVLNMSKSVYYYSPLPKDDDDIEEALREKAGEHPEEGFWMAYHRLRAEGRPWNHKRVYRVYRALGLPLRRKAKKRLPSRVKEPLEVPAEADHTWSMDFVTDVLENKRRFRALNIMDDYNREALHIEVDFSLTSNRVVWVLNHLINRRGKPKRIRMDNGPEFIAKLTSQWSEMHGIEFKYIQPGKPTQNAFVERFNGSFRRGALNRFIFEDINQVREQARIWMDDYNNYRPHKALGYVSPKQYLELNSLCGTAQGIKNDNFDEVLEK</sequence>
<dbReference type="EMBL" id="CP022957">
    <property type="protein sequence ID" value="ASV31165.1"/>
    <property type="molecule type" value="Genomic_DNA"/>
</dbReference>
<dbReference type="InterPro" id="IPR036397">
    <property type="entry name" value="RNaseH_sf"/>
</dbReference>
<dbReference type="OrthoDB" id="1495855at2"/>
<dbReference type="InterPro" id="IPR048020">
    <property type="entry name" value="Transpos_IS3"/>
</dbReference>
<dbReference type="PANTHER" id="PTHR47515:SF2">
    <property type="entry name" value="INTEGRASE CORE DOMAIN PROTEIN"/>
    <property type="match status" value="1"/>
</dbReference>
<dbReference type="KEGG" id="marb:CJ263_13610"/>
<dbReference type="PROSITE" id="PS50994">
    <property type="entry name" value="INTEGRASE"/>
    <property type="match status" value="1"/>
</dbReference>
<dbReference type="InterPro" id="IPR012337">
    <property type="entry name" value="RNaseH-like_sf"/>
</dbReference>
<accession>A0A223V6X2</accession>
<dbReference type="InterPro" id="IPR009057">
    <property type="entry name" value="Homeodomain-like_sf"/>
</dbReference>
<evidence type="ECO:0000313" key="4">
    <source>
        <dbReference type="EMBL" id="ASV31165.1"/>
    </source>
</evidence>
<dbReference type="GO" id="GO:0006313">
    <property type="term" value="P:DNA transposition"/>
    <property type="evidence" value="ECO:0007669"/>
    <property type="project" value="InterPro"/>
</dbReference>
<dbReference type="GO" id="GO:0004803">
    <property type="term" value="F:transposase activity"/>
    <property type="evidence" value="ECO:0007669"/>
    <property type="project" value="InterPro"/>
</dbReference>
<feature type="domain" description="Integrase catalytic" evidence="2">
    <location>
        <begin position="193"/>
        <end position="357"/>
    </location>
</feature>
<evidence type="ECO:0000313" key="3">
    <source>
        <dbReference type="EMBL" id="ASV31087.1"/>
    </source>
</evidence>
<proteinExistence type="predicted"/>
<dbReference type="NCBIfam" id="NF033516">
    <property type="entry name" value="transpos_IS3"/>
    <property type="match status" value="1"/>
</dbReference>
<keyword evidence="5" id="KW-1185">Reference proteome</keyword>
<dbReference type="Pfam" id="PF13683">
    <property type="entry name" value="rve_3"/>
    <property type="match status" value="1"/>
</dbReference>
<dbReference type="Proteomes" id="UP000215244">
    <property type="component" value="Chromosome"/>
</dbReference>
<keyword evidence="1" id="KW-0175">Coiled coil</keyword>
<dbReference type="GO" id="GO:0015074">
    <property type="term" value="P:DNA integration"/>
    <property type="evidence" value="ECO:0007669"/>
    <property type="project" value="InterPro"/>
</dbReference>
<reference evidence="4 5" key="1">
    <citation type="submission" date="2017-08" db="EMBL/GenBank/DDBJ databases">
        <title>The complete genome sequence of Maribacter sp. B1, isolated from deep-sea sediment.</title>
        <authorList>
            <person name="Wu Y.-H."/>
            <person name="Cheng H."/>
            <person name="Xu X.-W."/>
        </authorList>
    </citation>
    <scope>NUCLEOTIDE SEQUENCE [LARGE SCALE GENOMIC DNA]</scope>
    <source>
        <strain evidence="4 5">B1</strain>
    </source>
</reference>
<evidence type="ECO:0000256" key="1">
    <source>
        <dbReference type="SAM" id="Coils"/>
    </source>
</evidence>
<feature type="coiled-coil region" evidence="1">
    <location>
        <begin position="49"/>
        <end position="76"/>
    </location>
</feature>
<dbReference type="PANTHER" id="PTHR47515">
    <property type="entry name" value="LOW CALCIUM RESPONSE LOCUS PROTEIN T"/>
    <property type="match status" value="1"/>
</dbReference>